<dbReference type="AlphaFoldDB" id="A0A9P9DME0"/>
<keyword evidence="1" id="KW-0812">Transmembrane</keyword>
<gene>
    <name evidence="2" type="ORF">B0J13DRAFT_628501</name>
</gene>
<feature type="transmembrane region" description="Helical" evidence="1">
    <location>
        <begin position="108"/>
        <end position="130"/>
    </location>
</feature>
<dbReference type="Proteomes" id="UP000717696">
    <property type="component" value="Unassembled WGS sequence"/>
</dbReference>
<proteinExistence type="predicted"/>
<dbReference type="EMBL" id="JAGMUU010000025">
    <property type="protein sequence ID" value="KAH7123360.1"/>
    <property type="molecule type" value="Genomic_DNA"/>
</dbReference>
<reference evidence="2" key="1">
    <citation type="journal article" date="2021" name="Nat. Commun.">
        <title>Genetic determinants of endophytism in the Arabidopsis root mycobiome.</title>
        <authorList>
            <person name="Mesny F."/>
            <person name="Miyauchi S."/>
            <person name="Thiergart T."/>
            <person name="Pickel B."/>
            <person name="Atanasova L."/>
            <person name="Karlsson M."/>
            <person name="Huettel B."/>
            <person name="Barry K.W."/>
            <person name="Haridas S."/>
            <person name="Chen C."/>
            <person name="Bauer D."/>
            <person name="Andreopoulos W."/>
            <person name="Pangilinan J."/>
            <person name="LaButti K."/>
            <person name="Riley R."/>
            <person name="Lipzen A."/>
            <person name="Clum A."/>
            <person name="Drula E."/>
            <person name="Henrissat B."/>
            <person name="Kohler A."/>
            <person name="Grigoriev I.V."/>
            <person name="Martin F.M."/>
            <person name="Hacquard S."/>
        </authorList>
    </citation>
    <scope>NUCLEOTIDE SEQUENCE</scope>
    <source>
        <strain evidence="2">MPI-CAGE-AT-0021</strain>
    </source>
</reference>
<feature type="transmembrane region" description="Helical" evidence="1">
    <location>
        <begin position="45"/>
        <end position="71"/>
    </location>
</feature>
<organism evidence="2 3">
    <name type="scientific">Dactylonectria estremocensis</name>
    <dbReference type="NCBI Taxonomy" id="1079267"/>
    <lineage>
        <taxon>Eukaryota</taxon>
        <taxon>Fungi</taxon>
        <taxon>Dikarya</taxon>
        <taxon>Ascomycota</taxon>
        <taxon>Pezizomycotina</taxon>
        <taxon>Sordariomycetes</taxon>
        <taxon>Hypocreomycetidae</taxon>
        <taxon>Hypocreales</taxon>
        <taxon>Nectriaceae</taxon>
        <taxon>Dactylonectria</taxon>
    </lineage>
</organism>
<comment type="caution">
    <text evidence="2">The sequence shown here is derived from an EMBL/GenBank/DDBJ whole genome shotgun (WGS) entry which is preliminary data.</text>
</comment>
<name>A0A9P9DME0_9HYPO</name>
<dbReference type="OrthoDB" id="4717190at2759"/>
<keyword evidence="3" id="KW-1185">Reference proteome</keyword>
<protein>
    <submittedName>
        <fullName evidence="2">Uncharacterized protein</fullName>
    </submittedName>
</protein>
<accession>A0A9P9DME0</accession>
<evidence type="ECO:0000313" key="3">
    <source>
        <dbReference type="Proteomes" id="UP000717696"/>
    </source>
</evidence>
<keyword evidence="1" id="KW-1133">Transmembrane helix</keyword>
<evidence type="ECO:0000256" key="1">
    <source>
        <dbReference type="SAM" id="Phobius"/>
    </source>
</evidence>
<sequence length="252" mass="27268">MAWLGTLMSRNGNPTLQSGSPLEVSSSLAACLVLLAMMPKLTPGWVGQILVIVAGTLGCNTIDWLLCYAVITARTFSKLVSDAPPMCSSGSSPRPFCATRLACHMAFALIRAVCLPLLVLLSVYALLFPYSETSIGGNYNLHFLDSTSRRALYLSEPVTLSSLGLSKHGKHIPKHALVPYLPLSLYVPNAGFLWAEADNPEAEDQTETQSDVFFSDPFGKRYPWALEEPDPPGGSSTKRSLSLCRVMFGPAR</sequence>
<keyword evidence="1" id="KW-0472">Membrane</keyword>
<evidence type="ECO:0000313" key="2">
    <source>
        <dbReference type="EMBL" id="KAH7123360.1"/>
    </source>
</evidence>